<dbReference type="InterPro" id="IPR040079">
    <property type="entry name" value="Glutathione_S-Trfase"/>
</dbReference>
<comment type="similarity">
    <text evidence="1">Belongs to the GST superfamily.</text>
</comment>
<proteinExistence type="inferred from homology"/>
<dbReference type="PANTHER" id="PTHR44051">
    <property type="entry name" value="GLUTATHIONE S-TRANSFERASE-RELATED"/>
    <property type="match status" value="1"/>
</dbReference>
<gene>
    <name evidence="2" type="ORF">HMSLTHF_26840</name>
</gene>
<dbReference type="CDD" id="cd10291">
    <property type="entry name" value="GST_C_YfcG_like"/>
    <property type="match status" value="1"/>
</dbReference>
<accession>A0A0D7V193</accession>
<sequence length="229" mass="26588">MIDLYYWTTPNGHKISIMLEEAKLAYRVKPVNIGRGEQFDPEFLTIAPNNRIPAIVDHSPQDGGQPMALFESGAILEYLADKTGQFLPAEGRERYVVLQWLHWQVGGLGPMAGQNHHFCHYAPQKIEYAIERYVRETNRLYSVLDQRLSQQHYVGGDRYSIADMAIYPWIVPWEKQRQTLEEFPDLERWFEEVSQRPAVRKAYALVEDINPQAGVVMDDEARKHLFGNR</sequence>
<evidence type="ECO:0000313" key="2">
    <source>
        <dbReference type="EMBL" id="BCA92909.1"/>
    </source>
</evidence>
<dbReference type="OrthoDB" id="9803562at2"/>
<evidence type="ECO:0000313" key="3">
    <source>
        <dbReference type="Proteomes" id="UP000503197"/>
    </source>
</evidence>
<dbReference type="Pfam" id="PF02798">
    <property type="entry name" value="GST_N"/>
    <property type="match status" value="1"/>
</dbReference>
<evidence type="ECO:0000256" key="1">
    <source>
        <dbReference type="RuleBase" id="RU003494"/>
    </source>
</evidence>
<dbReference type="PANTHER" id="PTHR44051:SF19">
    <property type="entry name" value="DISULFIDE-BOND OXIDOREDUCTASE YFCG"/>
    <property type="match status" value="1"/>
</dbReference>
<name>A0A0D7V193_9GAMM</name>
<dbReference type="SUPFAM" id="SSF47616">
    <property type="entry name" value="GST C-terminal domain-like"/>
    <property type="match status" value="1"/>
</dbReference>
<reference evidence="2 3" key="1">
    <citation type="submission" date="2020-02" db="EMBL/GenBank/DDBJ databases">
        <title>Complete Genome Sequence of Halomonas meridiana strain BAA-801, Isolated from Deep Sea Thermal Vent.</title>
        <authorList>
            <person name="Takahashi Y."/>
            <person name="Takahashi H."/>
            <person name="Galipon J."/>
            <person name="Arakawa K."/>
        </authorList>
    </citation>
    <scope>NUCLEOTIDE SEQUENCE [LARGE SCALE GENOMIC DNA]</scope>
    <source>
        <strain evidence="2 3">Slthf1</strain>
    </source>
</reference>
<dbReference type="Gene3D" id="1.20.1050.10">
    <property type="match status" value="1"/>
</dbReference>
<dbReference type="FunFam" id="3.40.30.10:FF:000046">
    <property type="entry name" value="GSH-dependent disulfide bond oxidoreductase"/>
    <property type="match status" value="1"/>
</dbReference>
<dbReference type="Proteomes" id="UP000503197">
    <property type="component" value="Chromosome"/>
</dbReference>
<dbReference type="SUPFAM" id="SSF52833">
    <property type="entry name" value="Thioredoxin-like"/>
    <property type="match status" value="1"/>
</dbReference>
<dbReference type="SFLD" id="SFLDG00358">
    <property type="entry name" value="Main_(cytGST)"/>
    <property type="match status" value="1"/>
</dbReference>
<dbReference type="InterPro" id="IPR004045">
    <property type="entry name" value="Glutathione_S-Trfase_N"/>
</dbReference>
<dbReference type="SFLD" id="SFLDS00019">
    <property type="entry name" value="Glutathione_Transferase_(cytos"/>
    <property type="match status" value="1"/>
</dbReference>
<dbReference type="InterPro" id="IPR036249">
    <property type="entry name" value="Thioredoxin-like_sf"/>
</dbReference>
<dbReference type="Gene3D" id="3.40.30.10">
    <property type="entry name" value="Glutaredoxin"/>
    <property type="match status" value="1"/>
</dbReference>
<dbReference type="InterPro" id="IPR004046">
    <property type="entry name" value="GST_C"/>
</dbReference>
<dbReference type="PROSITE" id="PS50405">
    <property type="entry name" value="GST_CTER"/>
    <property type="match status" value="1"/>
</dbReference>
<dbReference type="PROSITE" id="PS50404">
    <property type="entry name" value="GST_NTER"/>
    <property type="match status" value="1"/>
</dbReference>
<dbReference type="InterPro" id="IPR010987">
    <property type="entry name" value="Glutathione-S-Trfase_C-like"/>
</dbReference>
<dbReference type="CDD" id="cd03048">
    <property type="entry name" value="GST_N_Ure2p_like"/>
    <property type="match status" value="1"/>
</dbReference>
<protein>
    <submittedName>
        <fullName evidence="2">Thiol:disulfide oxidoreductase</fullName>
    </submittedName>
</protein>
<dbReference type="AlphaFoldDB" id="A0A0D7V193"/>
<dbReference type="InterPro" id="IPR036282">
    <property type="entry name" value="Glutathione-S-Trfase_C_sf"/>
</dbReference>
<dbReference type="RefSeq" id="WP_044628696.1">
    <property type="nucleotide sequence ID" value="NZ_AP022821.1"/>
</dbReference>
<dbReference type="SFLD" id="SFLDG01151">
    <property type="entry name" value="Main.2:_Nu-like"/>
    <property type="match status" value="1"/>
</dbReference>
<organism evidence="2 3">
    <name type="scientific">Vreelandella aquamarina</name>
    <dbReference type="NCBI Taxonomy" id="77097"/>
    <lineage>
        <taxon>Bacteria</taxon>
        <taxon>Pseudomonadati</taxon>
        <taxon>Pseudomonadota</taxon>
        <taxon>Gammaproteobacteria</taxon>
        <taxon>Oceanospirillales</taxon>
        <taxon>Halomonadaceae</taxon>
        <taxon>Vreelandella</taxon>
    </lineage>
</organism>
<dbReference type="Pfam" id="PF00043">
    <property type="entry name" value="GST_C"/>
    <property type="match status" value="1"/>
</dbReference>
<dbReference type="EMBL" id="AP022821">
    <property type="protein sequence ID" value="BCA92909.1"/>
    <property type="molecule type" value="Genomic_DNA"/>
</dbReference>